<evidence type="ECO:0000313" key="1">
    <source>
        <dbReference type="EMBL" id="CRY95100.1"/>
    </source>
</evidence>
<reference evidence="1" key="1">
    <citation type="submission" date="2015-06" db="EMBL/GenBank/DDBJ databases">
        <authorList>
            <person name="Joergensen T."/>
        </authorList>
    </citation>
    <scope>NUCLEOTIDE SEQUENCE</scope>
    <source>
        <strain evidence="1">RGRH0477</strain>
    </source>
</reference>
<sequence>MYDRRHFKLTFGGQVGNDIDEWSTGIRVAPVTLGAVVDWPTAVIDVGEHYVPVVTTLWNSVRKFVSPGIDLRWIKLAAIGTDGKYVPGIDPYIYDLETPNSGGKGGDSAGPQGSVVLSLRTNRSRGPATKGRMYLPLTGALPSASNFKLSSSLIGDVADAGKVFIEQLRVIIETTTFGPYIMSGIGSGAINGINYVLVGDMLDTQRRRRNKFTEEYTSRTIEN</sequence>
<protein>
    <submittedName>
        <fullName evidence="1">Uncharacterized protein</fullName>
    </submittedName>
</protein>
<organism evidence="1">
    <name type="scientific">uncultured prokaryote</name>
    <dbReference type="NCBI Taxonomy" id="198431"/>
    <lineage>
        <taxon>unclassified sequences</taxon>
        <taxon>environmental samples</taxon>
    </lineage>
</organism>
<name>A0A0H5Q112_9ZZZZ</name>
<proteinExistence type="predicted"/>
<dbReference type="AlphaFoldDB" id="A0A0H5Q112"/>
<reference evidence="1" key="2">
    <citation type="submission" date="2015-07" db="EMBL/GenBank/DDBJ databases">
        <title>Plasmids, circular viruses and viroids from rat gut.</title>
        <authorList>
            <person name="Jorgensen T.J."/>
            <person name="Hansen M.A."/>
            <person name="Xu Z."/>
            <person name="Tabak M.A."/>
            <person name="Sorensen S.J."/>
            <person name="Hansen L.H."/>
        </authorList>
    </citation>
    <scope>NUCLEOTIDE SEQUENCE</scope>
    <source>
        <strain evidence="1">RGRH0477</strain>
    </source>
</reference>
<dbReference type="EMBL" id="LN853118">
    <property type="protein sequence ID" value="CRY95100.1"/>
    <property type="molecule type" value="Genomic_DNA"/>
</dbReference>
<accession>A0A0H5Q112</accession>